<accession>A0A7J8B9B8</accession>
<reference evidence="2 3" key="1">
    <citation type="journal article" date="2020" name="Nature">
        <title>Six reference-quality genomes reveal evolution of bat adaptations.</title>
        <authorList>
            <person name="Jebb D."/>
            <person name="Huang Z."/>
            <person name="Pippel M."/>
            <person name="Hughes G.M."/>
            <person name="Lavrichenko K."/>
            <person name="Devanna P."/>
            <person name="Winkler S."/>
            <person name="Jermiin L.S."/>
            <person name="Skirmuntt E.C."/>
            <person name="Katzourakis A."/>
            <person name="Burkitt-Gray L."/>
            <person name="Ray D.A."/>
            <person name="Sullivan K.A.M."/>
            <person name="Roscito J.G."/>
            <person name="Kirilenko B.M."/>
            <person name="Davalos L.M."/>
            <person name="Corthals A.P."/>
            <person name="Power M.L."/>
            <person name="Jones G."/>
            <person name="Ransome R.D."/>
            <person name="Dechmann D.K.N."/>
            <person name="Locatelli A.G."/>
            <person name="Puechmaille S.J."/>
            <person name="Fedrigo O."/>
            <person name="Jarvis E.D."/>
            <person name="Hiller M."/>
            <person name="Vernes S.C."/>
            <person name="Myers E.W."/>
            <person name="Teeling E.C."/>
        </authorList>
    </citation>
    <scope>NUCLEOTIDE SEQUENCE [LARGE SCALE GENOMIC DNA]</scope>
    <source>
        <strain evidence="2">MRouAeg1</strain>
        <tissue evidence="2">Muscle</tissue>
    </source>
</reference>
<organism evidence="2 3">
    <name type="scientific">Rousettus aegyptiacus</name>
    <name type="common">Egyptian fruit bat</name>
    <name type="synonym">Pteropus aegyptiacus</name>
    <dbReference type="NCBI Taxonomy" id="9407"/>
    <lineage>
        <taxon>Eukaryota</taxon>
        <taxon>Metazoa</taxon>
        <taxon>Chordata</taxon>
        <taxon>Craniata</taxon>
        <taxon>Vertebrata</taxon>
        <taxon>Euteleostomi</taxon>
        <taxon>Mammalia</taxon>
        <taxon>Eutheria</taxon>
        <taxon>Laurasiatheria</taxon>
        <taxon>Chiroptera</taxon>
        <taxon>Yinpterochiroptera</taxon>
        <taxon>Pteropodoidea</taxon>
        <taxon>Pteropodidae</taxon>
        <taxon>Rousettinae</taxon>
        <taxon>Rousettus</taxon>
    </lineage>
</organism>
<feature type="compositionally biased region" description="Low complexity" evidence="1">
    <location>
        <begin position="9"/>
        <end position="21"/>
    </location>
</feature>
<keyword evidence="3" id="KW-1185">Reference proteome</keyword>
<protein>
    <submittedName>
        <fullName evidence="2">Uncharacterized protein</fullName>
    </submittedName>
</protein>
<sequence>MFLEHTARGRPCAAGPRPPAAASASRVRVGSDFTANLKFHFLKPRSSCLLGTRDKCHKARQGCALPDFLRCRSPDLSPERPSPWAWARPAWPARLPGSQPQARSEPGVSGADEVRFRGQGLGTGSTAEKRAPPGGRKGEHRTGGKGAEGDACRPLPGKGTAVRCRCEAEHFLGFFTLGFEGSQSAFRTQMCFIPHKIFT</sequence>
<evidence type="ECO:0000313" key="3">
    <source>
        <dbReference type="Proteomes" id="UP000593571"/>
    </source>
</evidence>
<feature type="compositionally biased region" description="Low complexity" evidence="1">
    <location>
        <begin position="82"/>
        <end position="94"/>
    </location>
</feature>
<dbReference type="AlphaFoldDB" id="A0A7J8B9B8"/>
<dbReference type="EMBL" id="JACASE010000018">
    <property type="protein sequence ID" value="KAF6395407.1"/>
    <property type="molecule type" value="Genomic_DNA"/>
</dbReference>
<name>A0A7J8B9B8_ROUAE</name>
<comment type="caution">
    <text evidence="2">The sequence shown here is derived from an EMBL/GenBank/DDBJ whole genome shotgun (WGS) entry which is preliminary data.</text>
</comment>
<feature type="region of interest" description="Disordered" evidence="1">
    <location>
        <begin position="1"/>
        <end position="21"/>
    </location>
</feature>
<feature type="compositionally biased region" description="Basic and acidic residues" evidence="1">
    <location>
        <begin position="127"/>
        <end position="151"/>
    </location>
</feature>
<evidence type="ECO:0000256" key="1">
    <source>
        <dbReference type="SAM" id="MobiDB-lite"/>
    </source>
</evidence>
<evidence type="ECO:0000313" key="2">
    <source>
        <dbReference type="EMBL" id="KAF6395407.1"/>
    </source>
</evidence>
<proteinExistence type="predicted"/>
<dbReference type="Proteomes" id="UP000593571">
    <property type="component" value="Unassembled WGS sequence"/>
</dbReference>
<feature type="region of interest" description="Disordered" evidence="1">
    <location>
        <begin position="78"/>
        <end position="154"/>
    </location>
</feature>
<gene>
    <name evidence="2" type="ORF">HJG63_009963</name>
</gene>